<dbReference type="CDD" id="cd01086">
    <property type="entry name" value="MetAP1"/>
    <property type="match status" value="1"/>
</dbReference>
<feature type="binding site" evidence="6">
    <location>
        <position position="99"/>
    </location>
    <ligand>
        <name>a divalent metal cation</name>
        <dbReference type="ChEBI" id="CHEBI:60240"/>
        <label>1</label>
    </ligand>
</feature>
<dbReference type="PRINTS" id="PR00599">
    <property type="entry name" value="MAPEPTIDASE"/>
</dbReference>
<keyword evidence="5 6" id="KW-0378">Hydrolase</keyword>
<feature type="binding site" evidence="6">
    <location>
        <position position="191"/>
    </location>
    <ligand>
        <name>a divalent metal cation</name>
        <dbReference type="ChEBI" id="CHEBI:60240"/>
        <label>2</label>
        <note>catalytic</note>
    </ligand>
</feature>
<feature type="binding site" evidence="6">
    <location>
        <position position="255"/>
    </location>
    <ligand>
        <name>a divalent metal cation</name>
        <dbReference type="ChEBI" id="CHEBI:60240"/>
        <label>1</label>
    </ligand>
</feature>
<proteinExistence type="inferred from homology"/>
<dbReference type="SUPFAM" id="SSF55920">
    <property type="entry name" value="Creatinase/aminopeptidase"/>
    <property type="match status" value="1"/>
</dbReference>
<dbReference type="EMBL" id="CP097095">
    <property type="protein sequence ID" value="UQF79438.1"/>
    <property type="molecule type" value="Genomic_DNA"/>
</dbReference>
<dbReference type="EC" id="3.4.11.18" evidence="6 7"/>
<organism evidence="9 10">
    <name type="scientific">Actinomyces graevenitzii</name>
    <dbReference type="NCBI Taxonomy" id="55565"/>
    <lineage>
        <taxon>Bacteria</taxon>
        <taxon>Bacillati</taxon>
        <taxon>Actinomycetota</taxon>
        <taxon>Actinomycetes</taxon>
        <taxon>Actinomycetales</taxon>
        <taxon>Actinomycetaceae</taxon>
        <taxon>Actinomyces</taxon>
    </lineage>
</organism>
<dbReference type="NCBIfam" id="TIGR00500">
    <property type="entry name" value="met_pdase_I"/>
    <property type="match status" value="1"/>
</dbReference>
<dbReference type="Pfam" id="PF00557">
    <property type="entry name" value="Peptidase_M24"/>
    <property type="match status" value="1"/>
</dbReference>
<dbReference type="AlphaFoldDB" id="A0A9E7AQ24"/>
<evidence type="ECO:0000256" key="6">
    <source>
        <dbReference type="HAMAP-Rule" id="MF_01974"/>
    </source>
</evidence>
<comment type="similarity">
    <text evidence="6">Belongs to the peptidase M24A family. Methionine aminopeptidase type 1 subfamily.</text>
</comment>
<gene>
    <name evidence="6 9" type="primary">map</name>
    <name evidence="9" type="ORF">M3I41_07565</name>
</gene>
<evidence type="ECO:0000313" key="10">
    <source>
        <dbReference type="Proteomes" id="UP000830236"/>
    </source>
</evidence>
<accession>A0A9E7AQ24</accession>
<sequence>MFGRDKIQIKTPAQIRHMRQAGLVVADIHDALKAAIAPGVTTAQLDEVSALAIEKGKAKSNFLGYYGYPATVCTSVNEEIVHGIPGQRVLQDGDLLSCDCGAYVEVDGVQWHGDAAFTAVVGNYASETDKYLDRTTERALWAAIAALAEAGASGWKDARINLIGDAVESVIFDAAQETGHELGIVEEYVGHGIGTKMHMAPDVLNYSVSSKGVKLQPGMVLAIEPMITAGRASNETLDDEWTVVTRDGSRAAHWEHTVALTPKGVWVLTARDGGAAGLEPFGFAPTPLSA</sequence>
<dbReference type="InterPro" id="IPR001714">
    <property type="entry name" value="Pept_M24_MAP"/>
</dbReference>
<dbReference type="PANTHER" id="PTHR43330:SF27">
    <property type="entry name" value="METHIONINE AMINOPEPTIDASE"/>
    <property type="match status" value="1"/>
</dbReference>
<feature type="binding site" evidence="6">
    <location>
        <position position="224"/>
    </location>
    <ligand>
        <name>a divalent metal cation</name>
        <dbReference type="ChEBI" id="CHEBI:60240"/>
        <label>2</label>
        <note>catalytic</note>
    </ligand>
</feature>
<keyword evidence="3 6" id="KW-0645">Protease</keyword>
<dbReference type="KEGG" id="agh:M3I41_07565"/>
<evidence type="ECO:0000313" key="9">
    <source>
        <dbReference type="EMBL" id="UQF79438.1"/>
    </source>
</evidence>
<reference evidence="9" key="1">
    <citation type="submission" date="2022-05" db="EMBL/GenBank/DDBJ databases">
        <title>Using nanopore sequencing to obtain complete genomes from saliva samples.</title>
        <authorList>
            <person name="Baker J.L."/>
        </authorList>
    </citation>
    <scope>NUCLEOTIDE SEQUENCE</scope>
    <source>
        <strain evidence="9">JCVI-JB-Ag32</strain>
    </source>
</reference>
<keyword evidence="4 6" id="KW-0479">Metal-binding</keyword>
<feature type="binding site" evidence="6">
    <location>
        <position position="82"/>
    </location>
    <ligand>
        <name>substrate</name>
    </ligand>
</feature>
<dbReference type="Gene3D" id="3.90.230.10">
    <property type="entry name" value="Creatinase/methionine aminopeptidase superfamily"/>
    <property type="match status" value="1"/>
</dbReference>
<dbReference type="GO" id="GO:0005829">
    <property type="term" value="C:cytosol"/>
    <property type="evidence" value="ECO:0007669"/>
    <property type="project" value="TreeGrafter"/>
</dbReference>
<comment type="catalytic activity">
    <reaction evidence="6 7">
        <text>Release of N-terminal amino acids, preferentially methionine, from peptides and arylamides.</text>
        <dbReference type="EC" id="3.4.11.18"/>
    </reaction>
</comment>
<keyword evidence="2 6" id="KW-0031">Aminopeptidase</keyword>
<evidence type="ECO:0000256" key="7">
    <source>
        <dbReference type="RuleBase" id="RU003653"/>
    </source>
</evidence>
<dbReference type="PROSITE" id="PS00680">
    <property type="entry name" value="MAP_1"/>
    <property type="match status" value="1"/>
</dbReference>
<feature type="binding site" evidence="6">
    <location>
        <position position="114"/>
    </location>
    <ligand>
        <name>a divalent metal cation</name>
        <dbReference type="ChEBI" id="CHEBI:60240"/>
        <label>1</label>
    </ligand>
</feature>
<evidence type="ECO:0000259" key="8">
    <source>
        <dbReference type="Pfam" id="PF00557"/>
    </source>
</evidence>
<comment type="function">
    <text evidence="1 6">Removes the N-terminal methionine from nascent proteins. The N-terminal methionine is often cleaved when the second residue in the primary sequence is small and uncharged (Met-Ala-, Cys, Gly, Pro, Ser, Thr, or Val). Requires deformylation of the N(alpha)-formylated initiator methionine before it can be hydrolyzed.</text>
</comment>
<dbReference type="PANTHER" id="PTHR43330">
    <property type="entry name" value="METHIONINE AMINOPEPTIDASE"/>
    <property type="match status" value="1"/>
</dbReference>
<evidence type="ECO:0000256" key="5">
    <source>
        <dbReference type="ARBA" id="ARBA00022801"/>
    </source>
</evidence>
<dbReference type="HAMAP" id="MF_01974">
    <property type="entry name" value="MetAP_1"/>
    <property type="match status" value="1"/>
</dbReference>
<comment type="cofactor">
    <cofactor evidence="6">
        <name>Co(2+)</name>
        <dbReference type="ChEBI" id="CHEBI:48828"/>
    </cofactor>
    <cofactor evidence="6">
        <name>Zn(2+)</name>
        <dbReference type="ChEBI" id="CHEBI:29105"/>
    </cofactor>
    <cofactor evidence="6">
        <name>Mn(2+)</name>
        <dbReference type="ChEBI" id="CHEBI:29035"/>
    </cofactor>
    <cofactor evidence="6">
        <name>Fe(2+)</name>
        <dbReference type="ChEBI" id="CHEBI:29033"/>
    </cofactor>
    <text evidence="6">Binds 2 divalent metal cations per subunit. Has a high-affinity and a low affinity metal-binding site. The true nature of the physiological cofactor is under debate. The enzyme is active with cobalt, zinc, manganese or divalent iron ions. Most likely, methionine aminopeptidases function as mononuclear Fe(2+)-metalloproteases under physiological conditions, and the catalytically relevant metal-binding site has been assigned to the histidine-containing high-affinity site.</text>
</comment>
<feature type="domain" description="Peptidase M24" evidence="8">
    <location>
        <begin position="17"/>
        <end position="261"/>
    </location>
</feature>
<name>A0A9E7AQ24_9ACTO</name>
<dbReference type="InterPro" id="IPR000994">
    <property type="entry name" value="Pept_M24"/>
</dbReference>
<dbReference type="Proteomes" id="UP000830236">
    <property type="component" value="Chromosome"/>
</dbReference>
<dbReference type="GO" id="GO:0046872">
    <property type="term" value="F:metal ion binding"/>
    <property type="evidence" value="ECO:0007669"/>
    <property type="project" value="UniProtKB-UniRule"/>
</dbReference>
<feature type="binding site" evidence="6">
    <location>
        <position position="198"/>
    </location>
    <ligand>
        <name>substrate</name>
    </ligand>
</feature>
<dbReference type="InterPro" id="IPR036005">
    <property type="entry name" value="Creatinase/aminopeptidase-like"/>
</dbReference>
<evidence type="ECO:0000256" key="1">
    <source>
        <dbReference type="ARBA" id="ARBA00002521"/>
    </source>
</evidence>
<dbReference type="InterPro" id="IPR002467">
    <property type="entry name" value="Pept_M24A_MAP1"/>
</dbReference>
<dbReference type="GO" id="GO:0070006">
    <property type="term" value="F:metalloaminopeptidase activity"/>
    <property type="evidence" value="ECO:0007669"/>
    <property type="project" value="UniProtKB-UniRule"/>
</dbReference>
<feature type="binding site" evidence="6">
    <location>
        <position position="114"/>
    </location>
    <ligand>
        <name>a divalent metal cation</name>
        <dbReference type="ChEBI" id="CHEBI:60240"/>
        <label>2</label>
        <note>catalytic</note>
    </ligand>
</feature>
<evidence type="ECO:0000256" key="3">
    <source>
        <dbReference type="ARBA" id="ARBA00022670"/>
    </source>
</evidence>
<comment type="subunit">
    <text evidence="6">Monomer.</text>
</comment>
<protein>
    <recommendedName>
        <fullName evidence="6 7">Methionine aminopeptidase</fullName>
        <shortName evidence="6">MAP</shortName>
        <shortName evidence="6">MetAP</shortName>
        <ecNumber evidence="6 7">3.4.11.18</ecNumber>
    </recommendedName>
    <alternativeName>
        <fullName evidence="6">Peptidase M</fullName>
    </alternativeName>
</protein>
<feature type="binding site" evidence="6">
    <location>
        <position position="255"/>
    </location>
    <ligand>
        <name>a divalent metal cation</name>
        <dbReference type="ChEBI" id="CHEBI:60240"/>
        <label>2</label>
        <note>catalytic</note>
    </ligand>
</feature>
<evidence type="ECO:0000256" key="4">
    <source>
        <dbReference type="ARBA" id="ARBA00022723"/>
    </source>
</evidence>
<dbReference type="GO" id="GO:0004239">
    <property type="term" value="F:initiator methionyl aminopeptidase activity"/>
    <property type="evidence" value="ECO:0007669"/>
    <property type="project" value="UniProtKB-UniRule"/>
</dbReference>
<dbReference type="GO" id="GO:0006508">
    <property type="term" value="P:proteolysis"/>
    <property type="evidence" value="ECO:0007669"/>
    <property type="project" value="UniProtKB-KW"/>
</dbReference>
<evidence type="ECO:0000256" key="2">
    <source>
        <dbReference type="ARBA" id="ARBA00022438"/>
    </source>
</evidence>